<keyword evidence="2" id="KW-1133">Transmembrane helix</keyword>
<keyword evidence="2" id="KW-0472">Membrane</keyword>
<dbReference type="STRING" id="1219011.GCA_001895045_03894"/>
<gene>
    <name evidence="3" type="ORF">NCTC10994_03592</name>
</gene>
<dbReference type="AlphaFoldDB" id="A0A2X4XC09"/>
<feature type="compositionally biased region" description="Basic and acidic residues" evidence="1">
    <location>
        <begin position="1"/>
        <end position="34"/>
    </location>
</feature>
<sequence length="133" mass="14679">MNDERRKHSPEQDSSSDSRSEGTSRPASENRVDGAVRASGTGSLVRDVALYSLARLGLVAVLALVILYVPRAFGVEIPLLVAVLFAVLIALPLSLVLFKSLRRRVNEGIAAVDERRRTDREDLENRLRGEGRR</sequence>
<keyword evidence="2" id="KW-0812">Transmembrane</keyword>
<dbReference type="InterPro" id="IPR025323">
    <property type="entry name" value="DUF4229"/>
</dbReference>
<dbReference type="Pfam" id="PF14012">
    <property type="entry name" value="DUF4229"/>
    <property type="match status" value="1"/>
</dbReference>
<evidence type="ECO:0000313" key="4">
    <source>
        <dbReference type="Proteomes" id="UP000249091"/>
    </source>
</evidence>
<dbReference type="RefSeq" id="WP_072704341.1">
    <property type="nucleotide sequence ID" value="NZ_JAFBBL010000001.1"/>
</dbReference>
<reference evidence="3 4" key="1">
    <citation type="submission" date="2018-06" db="EMBL/GenBank/DDBJ databases">
        <authorList>
            <consortium name="Pathogen Informatics"/>
            <person name="Doyle S."/>
        </authorList>
    </citation>
    <scope>NUCLEOTIDE SEQUENCE [LARGE SCALE GENOMIC DNA]</scope>
    <source>
        <strain evidence="3 4">NCTC10994</strain>
    </source>
</reference>
<feature type="region of interest" description="Disordered" evidence="1">
    <location>
        <begin position="1"/>
        <end position="35"/>
    </location>
</feature>
<name>A0A2X4XC09_9NOCA</name>
<evidence type="ECO:0000313" key="3">
    <source>
        <dbReference type="EMBL" id="SQI37325.1"/>
    </source>
</evidence>
<protein>
    <submittedName>
        <fullName evidence="3">Hypothetical membrane protein</fullName>
    </submittedName>
</protein>
<proteinExistence type="predicted"/>
<feature type="transmembrane region" description="Helical" evidence="2">
    <location>
        <begin position="75"/>
        <end position="98"/>
    </location>
</feature>
<dbReference type="KEGG" id="rcr:NCTC10994_03592"/>
<dbReference type="Proteomes" id="UP000249091">
    <property type="component" value="Chromosome 1"/>
</dbReference>
<keyword evidence="4" id="KW-1185">Reference proteome</keyword>
<feature type="transmembrane region" description="Helical" evidence="2">
    <location>
        <begin position="48"/>
        <end position="69"/>
    </location>
</feature>
<dbReference type="EMBL" id="LS483468">
    <property type="protein sequence ID" value="SQI37325.1"/>
    <property type="molecule type" value="Genomic_DNA"/>
</dbReference>
<accession>A0A2X4XC09</accession>
<evidence type="ECO:0000256" key="1">
    <source>
        <dbReference type="SAM" id="MobiDB-lite"/>
    </source>
</evidence>
<evidence type="ECO:0000256" key="2">
    <source>
        <dbReference type="SAM" id="Phobius"/>
    </source>
</evidence>
<organism evidence="3 4">
    <name type="scientific">Rhodococcus coprophilus</name>
    <dbReference type="NCBI Taxonomy" id="38310"/>
    <lineage>
        <taxon>Bacteria</taxon>
        <taxon>Bacillati</taxon>
        <taxon>Actinomycetota</taxon>
        <taxon>Actinomycetes</taxon>
        <taxon>Mycobacteriales</taxon>
        <taxon>Nocardiaceae</taxon>
        <taxon>Rhodococcus</taxon>
    </lineage>
</organism>